<evidence type="ECO:0000313" key="2">
    <source>
        <dbReference type="EMBL" id="EAR96413.1"/>
    </source>
</evidence>
<dbReference type="Proteomes" id="UP000009168">
    <property type="component" value="Unassembled WGS sequence"/>
</dbReference>
<protein>
    <submittedName>
        <fullName evidence="2">LBP/BPI/CETP family, carboxy-terminal domain protein</fullName>
    </submittedName>
</protein>
<dbReference type="SUPFAM" id="SSF55394">
    <property type="entry name" value="Bactericidal permeability-increasing protein, BPI"/>
    <property type="match status" value="2"/>
</dbReference>
<dbReference type="InParanoid" id="I7M813"/>
<dbReference type="InterPro" id="IPR017943">
    <property type="entry name" value="Bactericidal_perm-incr_a/b_dom"/>
</dbReference>
<dbReference type="RefSeq" id="XP_001016658.1">
    <property type="nucleotide sequence ID" value="XM_001016658.1"/>
</dbReference>
<dbReference type="HOGENOM" id="CLU_305143_0_0_1"/>
<proteinExistence type="predicted"/>
<dbReference type="PANTHER" id="PTHR10504:SF131">
    <property type="entry name" value="BPI2 DOMAIN-CONTAINING PROTEIN"/>
    <property type="match status" value="1"/>
</dbReference>
<dbReference type="PANTHER" id="PTHR10504">
    <property type="entry name" value="BACTERICIDAL PERMEABILITY-INCREASING BPI PROTEIN-RELATED"/>
    <property type="match status" value="1"/>
</dbReference>
<dbReference type="SMART" id="SM00329">
    <property type="entry name" value="BPI2"/>
    <property type="match status" value="1"/>
</dbReference>
<dbReference type="Gene3D" id="3.15.10.10">
    <property type="entry name" value="Bactericidal permeability-increasing protein, domain 1"/>
    <property type="match status" value="1"/>
</dbReference>
<dbReference type="InterPro" id="IPR001124">
    <property type="entry name" value="Lipid-bd_serum_glycop_C"/>
</dbReference>
<dbReference type="GO" id="GO:0008289">
    <property type="term" value="F:lipid binding"/>
    <property type="evidence" value="ECO:0007669"/>
    <property type="project" value="InterPro"/>
</dbReference>
<name>I7M813_TETTS</name>
<organism evidence="2 3">
    <name type="scientific">Tetrahymena thermophila (strain SB210)</name>
    <dbReference type="NCBI Taxonomy" id="312017"/>
    <lineage>
        <taxon>Eukaryota</taxon>
        <taxon>Sar</taxon>
        <taxon>Alveolata</taxon>
        <taxon>Ciliophora</taxon>
        <taxon>Intramacronucleata</taxon>
        <taxon>Oligohymenophorea</taxon>
        <taxon>Hymenostomatida</taxon>
        <taxon>Tetrahymenina</taxon>
        <taxon>Tetrahymenidae</taxon>
        <taxon>Tetrahymena</taxon>
    </lineage>
</organism>
<reference evidence="3" key="1">
    <citation type="journal article" date="2006" name="PLoS Biol.">
        <title>Macronuclear genome sequence of the ciliate Tetrahymena thermophila, a model eukaryote.</title>
        <authorList>
            <person name="Eisen J.A."/>
            <person name="Coyne R.S."/>
            <person name="Wu M."/>
            <person name="Wu D."/>
            <person name="Thiagarajan M."/>
            <person name="Wortman J.R."/>
            <person name="Badger J.H."/>
            <person name="Ren Q."/>
            <person name="Amedeo P."/>
            <person name="Jones K.M."/>
            <person name="Tallon L.J."/>
            <person name="Delcher A.L."/>
            <person name="Salzberg S.L."/>
            <person name="Silva J.C."/>
            <person name="Haas B.J."/>
            <person name="Majoros W.H."/>
            <person name="Farzad M."/>
            <person name="Carlton J.M."/>
            <person name="Smith R.K. Jr."/>
            <person name="Garg J."/>
            <person name="Pearlman R.E."/>
            <person name="Karrer K.M."/>
            <person name="Sun L."/>
            <person name="Manning G."/>
            <person name="Elde N.C."/>
            <person name="Turkewitz A.P."/>
            <person name="Asai D.J."/>
            <person name="Wilkes D.E."/>
            <person name="Wang Y."/>
            <person name="Cai H."/>
            <person name="Collins K."/>
            <person name="Stewart B.A."/>
            <person name="Lee S.R."/>
            <person name="Wilamowska K."/>
            <person name="Weinberg Z."/>
            <person name="Ruzzo W.L."/>
            <person name="Wloga D."/>
            <person name="Gaertig J."/>
            <person name="Frankel J."/>
            <person name="Tsao C.-C."/>
            <person name="Gorovsky M.A."/>
            <person name="Keeling P.J."/>
            <person name="Waller R.F."/>
            <person name="Patron N.J."/>
            <person name="Cherry J.M."/>
            <person name="Stover N.A."/>
            <person name="Krieger C.J."/>
            <person name="del Toro C."/>
            <person name="Ryder H.F."/>
            <person name="Williamson S.C."/>
            <person name="Barbeau R.A."/>
            <person name="Hamilton E.P."/>
            <person name="Orias E."/>
        </authorList>
    </citation>
    <scope>NUCLEOTIDE SEQUENCE [LARGE SCALE GENOMIC DNA]</scope>
    <source>
        <strain evidence="3">SB210</strain>
    </source>
</reference>
<evidence type="ECO:0000259" key="1">
    <source>
        <dbReference type="SMART" id="SM00329"/>
    </source>
</evidence>
<keyword evidence="3" id="KW-1185">Reference proteome</keyword>
<dbReference type="EMBL" id="GG662693">
    <property type="protein sequence ID" value="EAR96413.1"/>
    <property type="molecule type" value="Genomic_DNA"/>
</dbReference>
<dbReference type="AlphaFoldDB" id="I7M813"/>
<dbReference type="GeneID" id="7840094"/>
<dbReference type="Pfam" id="PF02886">
    <property type="entry name" value="LBP_BPI_CETP_C"/>
    <property type="match status" value="2"/>
</dbReference>
<dbReference type="InterPro" id="IPR032942">
    <property type="entry name" value="BPI/LBP/Plunc"/>
</dbReference>
<accession>I7M813</accession>
<sequence length="987" mass="112545">MKSAKTIAMMALIFAISASVSYGWIHTHYYPPKTDVLGPASRTFLTMKAFTDLILQNMVLHQFDPDFKNIAIASMDHVYNGIPLQFQLYMKYAKVDPEQTSISQTNNTYVINSKNVNFDLQLHLTVNGRNYNIPAHTNNAEFSIYFEMGFDEQGLIYVNSTNTDIDIKTYIIPAGFFDAELDQSIVMEVPLPEELKHIPLDALMSVITASFEDQLTKILRSWLTDIQVYDTISLDRNFTNLPSMAGGKVMIERNMFFYNNQAPKARPSIAPPTVFPSRDDLSHKQEETLMVNEYFFNSLFYAMHDANMLQFTLTNNNIPIESKQKLTVYQIDRLIPGLKQQFVYDLPMIATFKTLAHPKTTILGEVFFLREPKVMTKVELEMNLFVDSPTDGQVLIGTFEITSYVELSMRIDVNQLFLYFDGVQVQDFKIAKQGLSNVNLDAERIKNAVHRLFLVSIPRLTNFLMLSHGIKLMPFDNVELINSNTDIAPNHISTQTDLFIFDINKNPYQSFPAMKLRVQNRLFDKLKTYLLEHLIPEVNGMRFPDQFLGSKFGCSVTAQDLHIPQFSVDIANTYFRGNDQGNFNIHISQFKIEGAGSVKAEERIKILFWKIKLFQITVGLDVISNLTSFDASVKVDLDQNGQLRALLQNININWDFSFHLRGSFWAKIIDFVIHHIGLHNTIRNLVLNKMTGIVTDMIQNALTKALQKELVVDFGNNLSLDLKQTTTPIVNSQFVEFQSAFFFTPSNTHERPPFNPPVLPEISTNSNDIELMIHEYSLNSAGYFAFVQDKLDFTITHEMLQKDNKFNFTAEAFKWTIPGVYKKFGKDAKMNLGIESLFYPSIKIQSNKLSGNIAALLDLQVRKPQFDSDGNQLEDEIYSAITIDCELDLSAKIYEENQVLKFSVESINFSKLEAFGAEVEPGILFRFFGHSTVNKILNFALPFINEHLFANKGIDLNKILVKNVQVSNIQISLNEGYIYVGTDADLV</sequence>
<feature type="domain" description="Lipid-binding serum glycoprotein C-terminal" evidence="1">
    <location>
        <begin position="763"/>
        <end position="982"/>
    </location>
</feature>
<dbReference type="Gene3D" id="3.15.20.10">
    <property type="entry name" value="Bactericidal permeability-increasing protein, domain 2"/>
    <property type="match status" value="2"/>
</dbReference>
<evidence type="ECO:0000313" key="3">
    <source>
        <dbReference type="Proteomes" id="UP000009168"/>
    </source>
</evidence>
<gene>
    <name evidence="2" type="ORF">TTHERM_00190810</name>
</gene>
<dbReference type="eggNOG" id="KOG4160">
    <property type="taxonomic scope" value="Eukaryota"/>
</dbReference>
<dbReference type="STRING" id="312017.I7M813"/>
<dbReference type="KEGG" id="tet:TTHERM_00190810"/>